<keyword evidence="2" id="KW-0732">Signal</keyword>
<feature type="transmembrane region" description="Helical" evidence="1">
    <location>
        <begin position="152"/>
        <end position="171"/>
    </location>
</feature>
<name>A0AAV9XS83_9PEZI</name>
<keyword evidence="4" id="KW-1185">Reference proteome</keyword>
<proteinExistence type="predicted"/>
<evidence type="ECO:0000313" key="4">
    <source>
        <dbReference type="Proteomes" id="UP001365542"/>
    </source>
</evidence>
<evidence type="ECO:0000256" key="2">
    <source>
        <dbReference type="SAM" id="SignalP"/>
    </source>
</evidence>
<evidence type="ECO:0000313" key="3">
    <source>
        <dbReference type="EMBL" id="KAK6544816.1"/>
    </source>
</evidence>
<keyword evidence="1" id="KW-1133">Transmembrane helix</keyword>
<dbReference type="AlphaFoldDB" id="A0AAV9XS83"/>
<keyword evidence="1" id="KW-0812">Transmembrane</keyword>
<organism evidence="3 4">
    <name type="scientific">Orbilia ellipsospora</name>
    <dbReference type="NCBI Taxonomy" id="2528407"/>
    <lineage>
        <taxon>Eukaryota</taxon>
        <taxon>Fungi</taxon>
        <taxon>Dikarya</taxon>
        <taxon>Ascomycota</taxon>
        <taxon>Pezizomycotina</taxon>
        <taxon>Orbiliomycetes</taxon>
        <taxon>Orbiliales</taxon>
        <taxon>Orbiliaceae</taxon>
        <taxon>Orbilia</taxon>
    </lineage>
</organism>
<gene>
    <name evidence="3" type="ORF">TWF694_001499</name>
</gene>
<dbReference type="EMBL" id="JAVHJO010000001">
    <property type="protein sequence ID" value="KAK6544816.1"/>
    <property type="molecule type" value="Genomic_DNA"/>
</dbReference>
<sequence length="172" mass="17495">MYTINYTLVHILVLVGVSYAQSNPYLEYGTLCPSATISASSAKVQSCEQSIYTAVMSRADCQPVPVASCECEWFNSWVSTCLPAICPSTGLAAIASSRGTVYCTPTGAGMTDMTPMTTSAMVTPGAGTTTPVATGSQGAATTTTKAGSARALVVPFGGTLLAGLVAVIFVAV</sequence>
<comment type="caution">
    <text evidence="3">The sequence shown here is derived from an EMBL/GenBank/DDBJ whole genome shotgun (WGS) entry which is preliminary data.</text>
</comment>
<keyword evidence="1" id="KW-0472">Membrane</keyword>
<feature type="signal peptide" evidence="2">
    <location>
        <begin position="1"/>
        <end position="20"/>
    </location>
</feature>
<feature type="chain" id="PRO_5043552924" evidence="2">
    <location>
        <begin position="21"/>
        <end position="172"/>
    </location>
</feature>
<reference evidence="3 4" key="1">
    <citation type="submission" date="2019-10" db="EMBL/GenBank/DDBJ databases">
        <authorList>
            <person name="Palmer J.M."/>
        </authorList>
    </citation>
    <scope>NUCLEOTIDE SEQUENCE [LARGE SCALE GENOMIC DNA]</scope>
    <source>
        <strain evidence="3 4">TWF694</strain>
    </source>
</reference>
<accession>A0AAV9XS83</accession>
<dbReference type="Proteomes" id="UP001365542">
    <property type="component" value="Unassembled WGS sequence"/>
</dbReference>
<protein>
    <submittedName>
        <fullName evidence="3">Uncharacterized protein</fullName>
    </submittedName>
</protein>
<evidence type="ECO:0000256" key="1">
    <source>
        <dbReference type="SAM" id="Phobius"/>
    </source>
</evidence>